<gene>
    <name evidence="9" type="primary">TRM8</name>
    <name evidence="11" type="ORF">BGW36DRAFT_416922</name>
</gene>
<comment type="similarity">
    <text evidence="9">Belongs to the class I-like SAM-binding methyltransferase superfamily. TrmB family.</text>
</comment>
<dbReference type="SUPFAM" id="SSF53335">
    <property type="entry name" value="S-adenosyl-L-methionine-dependent methyltransferases"/>
    <property type="match status" value="1"/>
</dbReference>
<dbReference type="PANTHER" id="PTHR23417:SF16">
    <property type="entry name" value="TRNA (GUANINE-N(7)-)-METHYLTRANSFERASE"/>
    <property type="match status" value="1"/>
</dbReference>
<evidence type="ECO:0000256" key="9">
    <source>
        <dbReference type="HAMAP-Rule" id="MF_03055"/>
    </source>
</evidence>
<evidence type="ECO:0000313" key="11">
    <source>
        <dbReference type="EMBL" id="KAH8697497.1"/>
    </source>
</evidence>
<evidence type="ECO:0000256" key="3">
    <source>
        <dbReference type="ARBA" id="ARBA00022603"/>
    </source>
</evidence>
<sequence length="366" mass="40963">MTGATKKKIKRAEYREAQKAAQTSGEHVALPKKRFYRQRAHANPFSDFDLEYPLSPAHMNWASHYPGFVDPDTSKLTVGGSRRILKDVEVVDIGCGFGGLLIGLAPVLPDTLMLGMEIRLQVTEYLQARISALRAQQDRLRKDPSSSEPIPEPQPTDTETSDLPEDAPAFPDASSKDAALIPGGYQNISALRANTMKFLPRFFARHQLSKIFICFPDPHFKVRKHKARIVSSALNAEYAYFLKPGGFLYTITDVEQYHRWILDHFGVQQKDDAAAATEKEHTAGVGLSEDNSKPGDDDVDSESDGESGEARVKELFERVSDEELVKDPCVKVMREETEEGKKVKRNNGPKFVAVFRRLPDPEWSTS</sequence>
<dbReference type="EC" id="2.1.1.33" evidence="9"/>
<feature type="binding site" evidence="9">
    <location>
        <begin position="194"/>
        <end position="195"/>
    </location>
    <ligand>
        <name>S-adenosyl-L-methionine</name>
        <dbReference type="ChEBI" id="CHEBI:59789"/>
    </ligand>
</feature>
<dbReference type="GO" id="GO:0000049">
    <property type="term" value="F:tRNA binding"/>
    <property type="evidence" value="ECO:0007669"/>
    <property type="project" value="UniProtKB-UniRule"/>
</dbReference>
<feature type="compositionally biased region" description="Basic and acidic residues" evidence="10">
    <location>
        <begin position="273"/>
        <end position="282"/>
    </location>
</feature>
<comment type="subcellular location">
    <subcellularLocation>
        <location evidence="9">Nucleus</location>
    </subcellularLocation>
</comment>
<dbReference type="PROSITE" id="PS51625">
    <property type="entry name" value="SAM_MT_TRMB"/>
    <property type="match status" value="1"/>
</dbReference>
<dbReference type="PANTHER" id="PTHR23417">
    <property type="entry name" value="3-DEOXY-D-MANNO-OCTULOSONIC-ACID TRANSFERASE/TRNA GUANINE-N 7 - -METHYLTRANSFERASE"/>
    <property type="match status" value="1"/>
</dbReference>
<organism evidence="11 12">
    <name type="scientific">Talaromyces proteolyticus</name>
    <dbReference type="NCBI Taxonomy" id="1131652"/>
    <lineage>
        <taxon>Eukaryota</taxon>
        <taxon>Fungi</taxon>
        <taxon>Dikarya</taxon>
        <taxon>Ascomycota</taxon>
        <taxon>Pezizomycotina</taxon>
        <taxon>Eurotiomycetes</taxon>
        <taxon>Eurotiomycetidae</taxon>
        <taxon>Eurotiales</taxon>
        <taxon>Trichocomaceae</taxon>
        <taxon>Talaromyces</taxon>
        <taxon>Talaromyces sect. Bacilispori</taxon>
    </lineage>
</organism>
<dbReference type="AlphaFoldDB" id="A0AAD4KSQ4"/>
<dbReference type="Pfam" id="PF02390">
    <property type="entry name" value="Methyltransf_4"/>
    <property type="match status" value="2"/>
</dbReference>
<comment type="pathway">
    <text evidence="9">tRNA modification; N(7)-methylguanine-tRNA biosynthesis.</text>
</comment>
<keyword evidence="4 9" id="KW-0808">Transferase</keyword>
<dbReference type="GO" id="GO:0008176">
    <property type="term" value="F:tRNA (guanine(46)-N7)-methyltransferase activity"/>
    <property type="evidence" value="ECO:0007669"/>
    <property type="project" value="UniProtKB-UniRule"/>
</dbReference>
<accession>A0AAD4KSQ4</accession>
<name>A0AAD4KSQ4_9EURO</name>
<comment type="function">
    <text evidence="9">Catalyzes the formation of N(7)-methylguanine at position 46 (m7G46) in tRNA.</text>
</comment>
<feature type="binding site" evidence="9">
    <location>
        <begin position="337"/>
        <end position="339"/>
    </location>
    <ligand>
        <name>S-adenosyl-L-methionine</name>
        <dbReference type="ChEBI" id="CHEBI:59789"/>
    </ligand>
</feature>
<keyword evidence="6 9" id="KW-0819">tRNA processing</keyword>
<feature type="compositionally biased region" description="Acidic residues" evidence="10">
    <location>
        <begin position="297"/>
        <end position="307"/>
    </location>
</feature>
<keyword evidence="8 9" id="KW-0539">Nucleus</keyword>
<dbReference type="GO" id="GO:0043527">
    <property type="term" value="C:tRNA methyltransferase complex"/>
    <property type="evidence" value="ECO:0007669"/>
    <property type="project" value="TreeGrafter"/>
</dbReference>
<keyword evidence="7 9" id="KW-0694">RNA-binding</keyword>
<feature type="active site" evidence="9">
    <location>
        <position position="217"/>
    </location>
</feature>
<evidence type="ECO:0000256" key="4">
    <source>
        <dbReference type="ARBA" id="ARBA00022679"/>
    </source>
</evidence>
<dbReference type="Proteomes" id="UP001201262">
    <property type="component" value="Unassembled WGS sequence"/>
</dbReference>
<feature type="binding site" evidence="9">
    <location>
        <position position="214"/>
    </location>
    <ligand>
        <name>S-adenosyl-L-methionine</name>
        <dbReference type="ChEBI" id="CHEBI:59789"/>
    </ligand>
</feature>
<dbReference type="InterPro" id="IPR025763">
    <property type="entry name" value="Trm8_euk"/>
</dbReference>
<feature type="region of interest" description="Disordered" evidence="10">
    <location>
        <begin position="137"/>
        <end position="169"/>
    </location>
</feature>
<evidence type="ECO:0000256" key="6">
    <source>
        <dbReference type="ARBA" id="ARBA00022694"/>
    </source>
</evidence>
<evidence type="ECO:0000313" key="12">
    <source>
        <dbReference type="Proteomes" id="UP001201262"/>
    </source>
</evidence>
<dbReference type="InterPro" id="IPR003358">
    <property type="entry name" value="tRNA_(Gua-N-7)_MeTrfase_Trmb"/>
</dbReference>
<comment type="subunit">
    <text evidence="9">Forms a complex with TRM82.</text>
</comment>
<keyword evidence="2 9" id="KW-0820">tRNA-binding</keyword>
<evidence type="ECO:0000256" key="2">
    <source>
        <dbReference type="ARBA" id="ARBA00022555"/>
    </source>
</evidence>
<keyword evidence="12" id="KW-1185">Reference proteome</keyword>
<dbReference type="EMBL" id="JAJTJA010000006">
    <property type="protein sequence ID" value="KAH8697497.1"/>
    <property type="molecule type" value="Genomic_DNA"/>
</dbReference>
<comment type="catalytic activity">
    <reaction evidence="1 9">
        <text>guanosine(46) in tRNA + S-adenosyl-L-methionine = N(7)-methylguanosine(46) in tRNA + S-adenosyl-L-homocysteine</text>
        <dbReference type="Rhea" id="RHEA:42708"/>
        <dbReference type="Rhea" id="RHEA-COMP:10188"/>
        <dbReference type="Rhea" id="RHEA-COMP:10189"/>
        <dbReference type="ChEBI" id="CHEBI:57856"/>
        <dbReference type="ChEBI" id="CHEBI:59789"/>
        <dbReference type="ChEBI" id="CHEBI:74269"/>
        <dbReference type="ChEBI" id="CHEBI:74480"/>
        <dbReference type="EC" id="2.1.1.33"/>
    </reaction>
</comment>
<feature type="region of interest" description="Disordered" evidence="10">
    <location>
        <begin position="1"/>
        <end position="26"/>
    </location>
</feature>
<feature type="region of interest" description="Disordered" evidence="10">
    <location>
        <begin position="273"/>
        <end position="313"/>
    </location>
</feature>
<dbReference type="Gene3D" id="3.40.50.150">
    <property type="entry name" value="Vaccinia Virus protein VP39"/>
    <property type="match status" value="1"/>
</dbReference>
<evidence type="ECO:0000256" key="5">
    <source>
        <dbReference type="ARBA" id="ARBA00022691"/>
    </source>
</evidence>
<keyword evidence="5 9" id="KW-0949">S-adenosyl-L-methionine</keyword>
<dbReference type="GO" id="GO:0005634">
    <property type="term" value="C:nucleus"/>
    <property type="evidence" value="ECO:0007669"/>
    <property type="project" value="UniProtKB-SubCell"/>
</dbReference>
<evidence type="ECO:0000256" key="7">
    <source>
        <dbReference type="ARBA" id="ARBA00022884"/>
    </source>
</evidence>
<dbReference type="InterPro" id="IPR029063">
    <property type="entry name" value="SAM-dependent_MTases_sf"/>
</dbReference>
<evidence type="ECO:0000256" key="1">
    <source>
        <dbReference type="ARBA" id="ARBA00000142"/>
    </source>
</evidence>
<reference evidence="11" key="1">
    <citation type="submission" date="2021-12" db="EMBL/GenBank/DDBJ databases">
        <title>Convergent genome expansion in fungi linked to evolution of root-endophyte symbiosis.</title>
        <authorList>
            <consortium name="DOE Joint Genome Institute"/>
            <person name="Ke Y.-H."/>
            <person name="Bonito G."/>
            <person name="Liao H.-L."/>
            <person name="Looney B."/>
            <person name="Rojas-Flechas A."/>
            <person name="Nash J."/>
            <person name="Hameed K."/>
            <person name="Schadt C."/>
            <person name="Martin F."/>
            <person name="Crous P.W."/>
            <person name="Miettinen O."/>
            <person name="Magnuson J.K."/>
            <person name="Labbe J."/>
            <person name="Jacobson D."/>
            <person name="Doktycz M.J."/>
            <person name="Veneault-Fourrey C."/>
            <person name="Kuo A."/>
            <person name="Mondo S."/>
            <person name="Calhoun S."/>
            <person name="Riley R."/>
            <person name="Ohm R."/>
            <person name="LaButti K."/>
            <person name="Andreopoulos B."/>
            <person name="Pangilinan J."/>
            <person name="Nolan M."/>
            <person name="Tritt A."/>
            <person name="Clum A."/>
            <person name="Lipzen A."/>
            <person name="Daum C."/>
            <person name="Barry K."/>
            <person name="Grigoriev I.V."/>
            <person name="Vilgalys R."/>
        </authorList>
    </citation>
    <scope>NUCLEOTIDE SEQUENCE</scope>
    <source>
        <strain evidence="11">PMI_201</strain>
    </source>
</reference>
<proteinExistence type="inferred from homology"/>
<keyword evidence="3 9" id="KW-0489">Methyltransferase</keyword>
<comment type="caution">
    <text evidence="11">The sequence shown here is derived from an EMBL/GenBank/DDBJ whole genome shotgun (WGS) entry which is preliminary data.</text>
</comment>
<evidence type="ECO:0000256" key="8">
    <source>
        <dbReference type="ARBA" id="ARBA00023242"/>
    </source>
</evidence>
<feature type="compositionally biased region" description="Basic residues" evidence="10">
    <location>
        <begin position="1"/>
        <end position="10"/>
    </location>
</feature>
<protein>
    <recommendedName>
        <fullName evidence="9">tRNA (guanine-N(7)-)-methyltransferase</fullName>
        <ecNumber evidence="9">2.1.1.33</ecNumber>
    </recommendedName>
    <alternativeName>
        <fullName evidence="9">Transfer RNA methyltransferase 8</fullName>
    </alternativeName>
    <alternativeName>
        <fullName evidence="9">tRNA (guanine(46)-N(7))-methyltransferase</fullName>
    </alternativeName>
    <alternativeName>
        <fullName evidence="9">tRNA(m7G46)-methyltransferase</fullName>
    </alternativeName>
</protein>
<feature type="binding site" evidence="9">
    <location>
        <begin position="117"/>
        <end position="118"/>
    </location>
    <ligand>
        <name>S-adenosyl-L-methionine</name>
        <dbReference type="ChEBI" id="CHEBI:59789"/>
    </ligand>
</feature>
<evidence type="ECO:0000256" key="10">
    <source>
        <dbReference type="SAM" id="MobiDB-lite"/>
    </source>
</evidence>
<dbReference type="HAMAP" id="MF_03055">
    <property type="entry name" value="tRNA_methyltr_TrmB_euk"/>
    <property type="match status" value="1"/>
</dbReference>
<feature type="binding site" evidence="9">
    <location>
        <position position="94"/>
    </location>
    <ligand>
        <name>S-adenosyl-L-methionine</name>
        <dbReference type="ChEBI" id="CHEBI:59789"/>
    </ligand>
</feature>